<dbReference type="AlphaFoldDB" id="A0A1H4JUF9"/>
<evidence type="ECO:0000256" key="3">
    <source>
        <dbReference type="SAM" id="MobiDB-lite"/>
    </source>
</evidence>
<dbReference type="GO" id="GO:0004185">
    <property type="term" value="F:serine-type carboxypeptidase activity"/>
    <property type="evidence" value="ECO:0007669"/>
    <property type="project" value="InterPro"/>
</dbReference>
<protein>
    <submittedName>
        <fullName evidence="4">D-alanyl-D-alanine carboxypeptidase / D-alanyl-D-alanine-endopeptidase (Penicillin-binding protein 4)</fullName>
    </submittedName>
</protein>
<evidence type="ECO:0000313" key="4">
    <source>
        <dbReference type="EMBL" id="SEB49863.1"/>
    </source>
</evidence>
<proteinExistence type="inferred from homology"/>
<dbReference type="EMBL" id="FNSN01000003">
    <property type="protein sequence ID" value="SEB49863.1"/>
    <property type="molecule type" value="Genomic_DNA"/>
</dbReference>
<reference evidence="4 5" key="1">
    <citation type="submission" date="2016-10" db="EMBL/GenBank/DDBJ databases">
        <authorList>
            <person name="de Groot N.N."/>
        </authorList>
    </citation>
    <scope>NUCLEOTIDE SEQUENCE [LARGE SCALE GENOMIC DNA]</scope>
    <source>
        <strain evidence="4 5">DSM 10495</strain>
    </source>
</reference>
<keyword evidence="5" id="KW-1185">Reference proteome</keyword>
<keyword evidence="2" id="KW-0378">Hydrolase</keyword>
<dbReference type="NCBIfam" id="TIGR00666">
    <property type="entry name" value="PBP4"/>
    <property type="match status" value="1"/>
</dbReference>
<dbReference type="PANTHER" id="PTHR30023:SF0">
    <property type="entry name" value="PENICILLIN-SENSITIVE CARBOXYPEPTIDASE A"/>
    <property type="match status" value="1"/>
</dbReference>
<dbReference type="PANTHER" id="PTHR30023">
    <property type="entry name" value="D-ALANYL-D-ALANINE CARBOXYPEPTIDASE"/>
    <property type="match status" value="1"/>
</dbReference>
<evidence type="ECO:0000256" key="1">
    <source>
        <dbReference type="ARBA" id="ARBA00006096"/>
    </source>
</evidence>
<dbReference type="STRING" id="156980.SAMN04489745_0388"/>
<feature type="region of interest" description="Disordered" evidence="3">
    <location>
        <begin position="55"/>
        <end position="82"/>
    </location>
</feature>
<accession>A0A1H4JUF9</accession>
<dbReference type="GO" id="GO:0000270">
    <property type="term" value="P:peptidoglycan metabolic process"/>
    <property type="evidence" value="ECO:0007669"/>
    <property type="project" value="TreeGrafter"/>
</dbReference>
<keyword evidence="4" id="KW-0645">Protease</keyword>
<organism evidence="4 5">
    <name type="scientific">Arthrobacter woluwensis</name>
    <dbReference type="NCBI Taxonomy" id="156980"/>
    <lineage>
        <taxon>Bacteria</taxon>
        <taxon>Bacillati</taxon>
        <taxon>Actinomycetota</taxon>
        <taxon>Actinomycetes</taxon>
        <taxon>Micrococcales</taxon>
        <taxon>Micrococcaceae</taxon>
        <taxon>Arthrobacter</taxon>
    </lineage>
</organism>
<dbReference type="PRINTS" id="PR00922">
    <property type="entry name" value="DADACBPTASE3"/>
</dbReference>
<keyword evidence="4" id="KW-0121">Carboxypeptidase</keyword>
<dbReference type="Proteomes" id="UP000182652">
    <property type="component" value="Unassembled WGS sequence"/>
</dbReference>
<name>A0A1H4JUF9_9MICC</name>
<dbReference type="InterPro" id="IPR012338">
    <property type="entry name" value="Beta-lactam/transpept-like"/>
</dbReference>
<dbReference type="InterPro" id="IPR000667">
    <property type="entry name" value="Peptidase_S13"/>
</dbReference>
<comment type="similarity">
    <text evidence="1">Belongs to the peptidase S13 family.</text>
</comment>
<evidence type="ECO:0000313" key="5">
    <source>
        <dbReference type="Proteomes" id="UP000182652"/>
    </source>
</evidence>
<dbReference type="Pfam" id="PF02113">
    <property type="entry name" value="Peptidase_S13"/>
    <property type="match status" value="2"/>
</dbReference>
<dbReference type="SUPFAM" id="SSF56601">
    <property type="entry name" value="beta-lactamase/transpeptidase-like"/>
    <property type="match status" value="1"/>
</dbReference>
<dbReference type="GO" id="GO:0006508">
    <property type="term" value="P:proteolysis"/>
    <property type="evidence" value="ECO:0007669"/>
    <property type="project" value="InterPro"/>
</dbReference>
<evidence type="ECO:0000256" key="2">
    <source>
        <dbReference type="ARBA" id="ARBA00022801"/>
    </source>
</evidence>
<sequence length="483" mass="48129">MTPPGRDGDRGFTHMSRVARAAGSALLVLVLLALIVPLGFHWSGASFPAMPGPAVSTPPWQLPPSTPAPQSGSLRSGAPQPSSSALSALLAKTLVPDGAGSFSAQVLDAETGAVLYSRTAGEARTPASNMKLLTAAAALQALGPDSRFTTEVVRTGPSSLTIRGGGDVLLTAGTSQPDEIMGHAGLATLATRTVAQLRAAGVKGKVSVAGDDGLFSGPALNPAVDPGDVEAGETAPVAPMALNSARTDPDVLTGPRPQDQTATVVKAFLAALTTAGATGGSPLTFVAGGKAGSGEVLAGVESATVAEQVSWMLQHSDNFLTDVLGRMVAVKSGRPGSYAGAIAAVRSELDQLGLDTRGMVIADLSGLSAANRVSPAQFAALIRLMTTGSNAALRSALDGFPVAGLSGTLNARYGDASSRGGAGLVRAKTGTLNTVLSLSGYVVDADGRLLVFSFIGNGLTPGAAGNKAALDDSATVLAGCGCR</sequence>
<gene>
    <name evidence="4" type="ORF">SAMN04489745_0388</name>
</gene>
<dbReference type="Gene3D" id="3.40.710.10">
    <property type="entry name" value="DD-peptidase/beta-lactamase superfamily"/>
    <property type="match status" value="2"/>
</dbReference>